<reference evidence="2 3" key="1">
    <citation type="submission" date="2024-09" db="EMBL/GenBank/DDBJ databases">
        <authorList>
            <person name="Sun Q."/>
            <person name="Mori K."/>
        </authorList>
    </citation>
    <scope>NUCLEOTIDE SEQUENCE [LARGE SCALE GENOMIC DNA]</scope>
    <source>
        <strain evidence="2 3">JCM 12763</strain>
    </source>
</reference>
<gene>
    <name evidence="2" type="ORF">ACFFN0_02715</name>
</gene>
<dbReference type="EMBL" id="JBHMAX010000005">
    <property type="protein sequence ID" value="MFB9730952.1"/>
    <property type="molecule type" value="Genomic_DNA"/>
</dbReference>
<protein>
    <recommendedName>
        <fullName evidence="4">Lipoprotein</fullName>
    </recommendedName>
</protein>
<comment type="caution">
    <text evidence="2">The sequence shown here is derived from an EMBL/GenBank/DDBJ whole genome shotgun (WGS) entry which is preliminary data.</text>
</comment>
<dbReference type="Proteomes" id="UP001589613">
    <property type="component" value="Unassembled WGS sequence"/>
</dbReference>
<dbReference type="RefSeq" id="WP_141339205.1">
    <property type="nucleotide sequence ID" value="NZ_JBHMAX010000005.1"/>
</dbReference>
<evidence type="ECO:0000313" key="3">
    <source>
        <dbReference type="Proteomes" id="UP001589613"/>
    </source>
</evidence>
<organism evidence="2 3">
    <name type="scientific">Ornithinimicrobium kibberense</name>
    <dbReference type="NCBI Taxonomy" id="282060"/>
    <lineage>
        <taxon>Bacteria</taxon>
        <taxon>Bacillati</taxon>
        <taxon>Actinomycetota</taxon>
        <taxon>Actinomycetes</taxon>
        <taxon>Micrococcales</taxon>
        <taxon>Ornithinimicrobiaceae</taxon>
        <taxon>Ornithinimicrobium</taxon>
    </lineage>
</organism>
<feature type="region of interest" description="Disordered" evidence="1">
    <location>
        <begin position="61"/>
        <end position="82"/>
    </location>
</feature>
<evidence type="ECO:0000256" key="1">
    <source>
        <dbReference type="SAM" id="MobiDB-lite"/>
    </source>
</evidence>
<name>A0ABV5UZH6_9MICO</name>
<feature type="compositionally biased region" description="Basic and acidic residues" evidence="1">
    <location>
        <begin position="73"/>
        <end position="82"/>
    </location>
</feature>
<evidence type="ECO:0008006" key="4">
    <source>
        <dbReference type="Google" id="ProtNLM"/>
    </source>
</evidence>
<evidence type="ECO:0000313" key="2">
    <source>
        <dbReference type="EMBL" id="MFB9730952.1"/>
    </source>
</evidence>
<accession>A0ABV5UZH6</accession>
<keyword evidence="3" id="KW-1185">Reference proteome</keyword>
<sequence length="156" mass="16429">MRRVTTLATGLTVGMLAAGCIAPGGFETVGRTGVVSVEGDLGVVWDSCGEEEVTSVVVHADREGLADDEENPEVGRWDLGERNREEQVFVPSAAEDPPQLEPGRGYIVQAHPEGDVENLPGVHFTLEGVAGLEPGEVLIGAEDGSFVGTWEDLADC</sequence>
<dbReference type="PROSITE" id="PS51257">
    <property type="entry name" value="PROKAR_LIPOPROTEIN"/>
    <property type="match status" value="1"/>
</dbReference>
<proteinExistence type="predicted"/>